<organism evidence="9 10">
    <name type="scientific">Sedimentibacter hydroxybenzoicus DSM 7310</name>
    <dbReference type="NCBI Taxonomy" id="1123245"/>
    <lineage>
        <taxon>Bacteria</taxon>
        <taxon>Bacillati</taxon>
        <taxon>Bacillota</taxon>
        <taxon>Tissierellia</taxon>
        <taxon>Sedimentibacter</taxon>
    </lineage>
</organism>
<dbReference type="PANTHER" id="PTHR42920">
    <property type="entry name" value="OS03G0707200 PROTEIN-RELATED"/>
    <property type="match status" value="1"/>
</dbReference>
<feature type="transmembrane region" description="Helical" evidence="7">
    <location>
        <begin position="93"/>
        <end position="112"/>
    </location>
</feature>
<sequence>MKELTSKQADLMLFFVAFFWGTGFTVTKMALEVYTTYQVLFLRFIFAILVSLILFHKKMKNATKTDVKAGFIMGFFLAVGYIFQTIGLTGTSAGNSAFLTGTNVVMVPFFYYMVTKIKPGKNNLIAAGLMFVGIILLTVDFENFGKFNLWDFLTFISAICFAWQVVSTGIFASDKDPAVIATIQMVTCTVIFLIMMLIENQPIVYNAKGALSIMYLSLVATMLCFLMQTFGQKYTSTTHAAIILSLEAIVGSVFGVLFLHEKYSVMTIVGFVVIFIAVLIAEIGYDWLLKKIKNPIVKSE</sequence>
<dbReference type="InterPro" id="IPR000620">
    <property type="entry name" value="EamA_dom"/>
</dbReference>
<dbReference type="GO" id="GO:0005886">
    <property type="term" value="C:plasma membrane"/>
    <property type="evidence" value="ECO:0007669"/>
    <property type="project" value="UniProtKB-SubCell"/>
</dbReference>
<keyword evidence="10" id="KW-1185">Reference proteome</keyword>
<dbReference type="PANTHER" id="PTHR42920:SF5">
    <property type="entry name" value="EAMA DOMAIN-CONTAINING PROTEIN"/>
    <property type="match status" value="1"/>
</dbReference>
<feature type="transmembrane region" description="Helical" evidence="7">
    <location>
        <begin position="178"/>
        <end position="198"/>
    </location>
</feature>
<gene>
    <name evidence="9" type="ORF">HZF24_12345</name>
</gene>
<comment type="caution">
    <text evidence="9">The sequence shown here is derived from an EMBL/GenBank/DDBJ whole genome shotgun (WGS) entry which is preliminary data.</text>
</comment>
<evidence type="ECO:0000256" key="5">
    <source>
        <dbReference type="ARBA" id="ARBA00022989"/>
    </source>
</evidence>
<dbReference type="Proteomes" id="UP000611629">
    <property type="component" value="Unassembled WGS sequence"/>
</dbReference>
<keyword evidence="5 7" id="KW-1133">Transmembrane helix</keyword>
<protein>
    <submittedName>
        <fullName evidence="9">DMT family transporter</fullName>
    </submittedName>
</protein>
<feature type="transmembrane region" description="Helical" evidence="7">
    <location>
        <begin position="210"/>
        <end position="228"/>
    </location>
</feature>
<feature type="domain" description="EamA" evidence="8">
    <location>
        <begin position="9"/>
        <end position="138"/>
    </location>
</feature>
<dbReference type="Pfam" id="PF00892">
    <property type="entry name" value="EamA"/>
    <property type="match status" value="2"/>
</dbReference>
<dbReference type="InterPro" id="IPR051258">
    <property type="entry name" value="Diverse_Substrate_Transporter"/>
</dbReference>
<dbReference type="AlphaFoldDB" id="A0A974BKN9"/>
<feature type="transmembrane region" description="Helical" evidence="7">
    <location>
        <begin position="67"/>
        <end position="87"/>
    </location>
</feature>
<feature type="transmembrane region" description="Helical" evidence="7">
    <location>
        <begin position="265"/>
        <end position="288"/>
    </location>
</feature>
<proteinExistence type="inferred from homology"/>
<comment type="similarity">
    <text evidence="2">Belongs to the EamA transporter family.</text>
</comment>
<feature type="transmembrane region" description="Helical" evidence="7">
    <location>
        <begin position="147"/>
        <end position="166"/>
    </location>
</feature>
<keyword evidence="3" id="KW-1003">Cell membrane</keyword>
<name>A0A974BKN9_SEDHY</name>
<feature type="transmembrane region" description="Helical" evidence="7">
    <location>
        <begin position="37"/>
        <end position="55"/>
    </location>
</feature>
<reference evidence="9" key="1">
    <citation type="submission" date="2020-07" db="EMBL/GenBank/DDBJ databases">
        <title>Genomic analysis of a strain of Sedimentibacter Hydroxybenzoicus DSM7310.</title>
        <authorList>
            <person name="Ma S."/>
        </authorList>
    </citation>
    <scope>NUCLEOTIDE SEQUENCE</scope>
    <source>
        <strain evidence="9">DSM 7310</strain>
    </source>
</reference>
<keyword evidence="4 7" id="KW-0812">Transmembrane</keyword>
<evidence type="ECO:0000256" key="6">
    <source>
        <dbReference type="ARBA" id="ARBA00023136"/>
    </source>
</evidence>
<evidence type="ECO:0000313" key="9">
    <source>
        <dbReference type="EMBL" id="NYB74929.1"/>
    </source>
</evidence>
<dbReference type="EMBL" id="JACBNQ010000014">
    <property type="protein sequence ID" value="NYB74929.1"/>
    <property type="molecule type" value="Genomic_DNA"/>
</dbReference>
<evidence type="ECO:0000256" key="4">
    <source>
        <dbReference type="ARBA" id="ARBA00022692"/>
    </source>
</evidence>
<evidence type="ECO:0000256" key="2">
    <source>
        <dbReference type="ARBA" id="ARBA00007362"/>
    </source>
</evidence>
<feature type="transmembrane region" description="Helical" evidence="7">
    <location>
        <begin position="240"/>
        <end position="259"/>
    </location>
</feature>
<evidence type="ECO:0000259" key="8">
    <source>
        <dbReference type="Pfam" id="PF00892"/>
    </source>
</evidence>
<feature type="transmembrane region" description="Helical" evidence="7">
    <location>
        <begin position="124"/>
        <end position="141"/>
    </location>
</feature>
<dbReference type="SUPFAM" id="SSF103481">
    <property type="entry name" value="Multidrug resistance efflux transporter EmrE"/>
    <property type="match status" value="2"/>
</dbReference>
<accession>A0A974BKN9</accession>
<evidence type="ECO:0000256" key="3">
    <source>
        <dbReference type="ARBA" id="ARBA00022475"/>
    </source>
</evidence>
<dbReference type="InterPro" id="IPR037185">
    <property type="entry name" value="EmrE-like"/>
</dbReference>
<feature type="domain" description="EamA" evidence="8">
    <location>
        <begin position="149"/>
        <end position="280"/>
    </location>
</feature>
<evidence type="ECO:0000256" key="7">
    <source>
        <dbReference type="SAM" id="Phobius"/>
    </source>
</evidence>
<dbReference type="RefSeq" id="WP_179238633.1">
    <property type="nucleotide sequence ID" value="NZ_JACBNQ010000014.1"/>
</dbReference>
<feature type="transmembrane region" description="Helical" evidence="7">
    <location>
        <begin position="12"/>
        <end position="31"/>
    </location>
</feature>
<comment type="subcellular location">
    <subcellularLocation>
        <location evidence="1">Cell membrane</location>
        <topology evidence="1">Multi-pass membrane protein</topology>
    </subcellularLocation>
</comment>
<keyword evidence="6 7" id="KW-0472">Membrane</keyword>
<evidence type="ECO:0000313" key="10">
    <source>
        <dbReference type="Proteomes" id="UP000611629"/>
    </source>
</evidence>
<evidence type="ECO:0000256" key="1">
    <source>
        <dbReference type="ARBA" id="ARBA00004651"/>
    </source>
</evidence>